<keyword evidence="3" id="KW-1185">Reference proteome</keyword>
<evidence type="ECO:0000256" key="1">
    <source>
        <dbReference type="SAM" id="MobiDB-lite"/>
    </source>
</evidence>
<gene>
    <name evidence="2" type="ORF">GLAREA_03158</name>
</gene>
<dbReference type="KEGG" id="glz:GLAREA_03158"/>
<organism evidence="2 3">
    <name type="scientific">Glarea lozoyensis (strain ATCC 20868 / MF5171)</name>
    <dbReference type="NCBI Taxonomy" id="1116229"/>
    <lineage>
        <taxon>Eukaryota</taxon>
        <taxon>Fungi</taxon>
        <taxon>Dikarya</taxon>
        <taxon>Ascomycota</taxon>
        <taxon>Pezizomycotina</taxon>
        <taxon>Leotiomycetes</taxon>
        <taxon>Helotiales</taxon>
        <taxon>Helotiaceae</taxon>
        <taxon>Glarea</taxon>
    </lineage>
</organism>
<reference evidence="2 3" key="1">
    <citation type="journal article" date="2013" name="BMC Genomics">
        <title>Genomics-driven discovery of the pneumocandin biosynthetic gene cluster in the fungus Glarea lozoyensis.</title>
        <authorList>
            <person name="Chen L."/>
            <person name="Yue Q."/>
            <person name="Zhang X."/>
            <person name="Xiang M."/>
            <person name="Wang C."/>
            <person name="Li S."/>
            <person name="Che Y."/>
            <person name="Ortiz-Lopez F.J."/>
            <person name="Bills G.F."/>
            <person name="Liu X."/>
            <person name="An Z."/>
        </authorList>
    </citation>
    <scope>NUCLEOTIDE SEQUENCE [LARGE SCALE GENOMIC DNA]</scope>
    <source>
        <strain evidence="3">ATCC 20868 / MF5171</strain>
    </source>
</reference>
<protein>
    <submittedName>
        <fullName evidence="2">Uncharacterized protein</fullName>
    </submittedName>
</protein>
<proteinExistence type="predicted"/>
<dbReference type="GeneID" id="19462213"/>
<feature type="region of interest" description="Disordered" evidence="1">
    <location>
        <begin position="1"/>
        <end position="51"/>
    </location>
</feature>
<dbReference type="Proteomes" id="UP000016922">
    <property type="component" value="Unassembled WGS sequence"/>
</dbReference>
<dbReference type="OrthoDB" id="3565027at2759"/>
<evidence type="ECO:0000313" key="2">
    <source>
        <dbReference type="EMBL" id="EPE27243.1"/>
    </source>
</evidence>
<dbReference type="AlphaFoldDB" id="S3DL12"/>
<sequence length="207" mass="24434">MNEVLKRRGIAPPARIKTSFQAEAQDKKCAHTRSTSRNPPVMDSSSGDEDEDEIDFDNLYFLESELQESKAERLARWKAFYAADEYDRYKWRLVNDEKEERLSDKIFNKLLATTSSDPIDISSARPQSELRVRAWWGRIRKELHIEDEEIGYPGWNGEFGDNFHDKNFVGDDEAPQRFRHGNKRFTRWMKPVEVEEIQWTNALSKTW</sequence>
<dbReference type="EMBL" id="KE145370">
    <property type="protein sequence ID" value="EPE27243.1"/>
    <property type="molecule type" value="Genomic_DNA"/>
</dbReference>
<accession>S3DL12</accession>
<dbReference type="RefSeq" id="XP_008086433.1">
    <property type="nucleotide sequence ID" value="XM_008088242.1"/>
</dbReference>
<name>S3DL12_GLAL2</name>
<dbReference type="HOGENOM" id="CLU_1326481_0_0_1"/>
<evidence type="ECO:0000313" key="3">
    <source>
        <dbReference type="Proteomes" id="UP000016922"/>
    </source>
</evidence>